<evidence type="ECO:0000256" key="2">
    <source>
        <dbReference type="ARBA" id="ARBA00009543"/>
    </source>
</evidence>
<keyword evidence="14" id="KW-1185">Reference proteome</keyword>
<dbReference type="PANTHER" id="PTHR10445">
    <property type="entry name" value="GENERAL TRANSCRIPTION FACTOR IIF SUBUNIT 2"/>
    <property type="match status" value="1"/>
</dbReference>
<dbReference type="InterPro" id="IPR036390">
    <property type="entry name" value="WH_DNA-bd_sf"/>
</dbReference>
<dbReference type="GO" id="GO:0003677">
    <property type="term" value="F:DNA binding"/>
    <property type="evidence" value="ECO:0007669"/>
    <property type="project" value="UniProtKB-KW"/>
</dbReference>
<evidence type="ECO:0000313" key="13">
    <source>
        <dbReference type="EMBL" id="PRT55825.1"/>
    </source>
</evidence>
<dbReference type="OrthoDB" id="26094at2759"/>
<dbReference type="FunFam" id="1.10.10.10:FF:000035">
    <property type="entry name" value="General transcription factor IIF subunit 2"/>
    <property type="match status" value="1"/>
</dbReference>
<evidence type="ECO:0000256" key="4">
    <source>
        <dbReference type="ARBA" id="ARBA00023015"/>
    </source>
</evidence>
<dbReference type="AlphaFoldDB" id="A0A2T0FLG9"/>
<dbReference type="GO" id="GO:0005674">
    <property type="term" value="C:transcription factor TFIIF complex"/>
    <property type="evidence" value="ECO:0007669"/>
    <property type="project" value="InterPro"/>
</dbReference>
<comment type="caution">
    <text evidence="13">The sequence shown here is derived from an EMBL/GenBank/DDBJ whole genome shotgun (WGS) entry which is preliminary data.</text>
</comment>
<evidence type="ECO:0000256" key="5">
    <source>
        <dbReference type="ARBA" id="ARBA00023125"/>
    </source>
</evidence>
<comment type="subcellular location">
    <subcellularLocation>
        <location evidence="1">Nucleus</location>
    </subcellularLocation>
</comment>
<evidence type="ECO:0000256" key="10">
    <source>
        <dbReference type="SAM" id="MobiDB-lite"/>
    </source>
</evidence>
<feature type="region of interest" description="Disordered" evidence="10">
    <location>
        <begin position="325"/>
        <end position="347"/>
    </location>
</feature>
<dbReference type="Proteomes" id="UP000238350">
    <property type="component" value="Unassembled WGS sequence"/>
</dbReference>
<feature type="compositionally biased region" description="Acidic residues" evidence="10">
    <location>
        <begin position="330"/>
        <end position="347"/>
    </location>
</feature>
<keyword evidence="4" id="KW-0805">Transcription regulation</keyword>
<feature type="compositionally biased region" description="Polar residues" evidence="10">
    <location>
        <begin position="125"/>
        <end position="142"/>
    </location>
</feature>
<reference evidence="13 14" key="1">
    <citation type="submission" date="2017-04" db="EMBL/GenBank/DDBJ databases">
        <title>Genome sequencing of [Candida] sorbophila.</title>
        <authorList>
            <person name="Ahn J.O."/>
        </authorList>
    </citation>
    <scope>NUCLEOTIDE SEQUENCE [LARGE SCALE GENOMIC DNA]</scope>
    <source>
        <strain evidence="13 14">DS02</strain>
    </source>
</reference>
<evidence type="ECO:0000259" key="12">
    <source>
        <dbReference type="Pfam" id="PF17683"/>
    </source>
</evidence>
<name>A0A2T0FLG9_9ASCO</name>
<keyword evidence="5" id="KW-0238">DNA-binding</keyword>
<dbReference type="GO" id="GO:0006367">
    <property type="term" value="P:transcription initiation at RNA polymerase II promoter"/>
    <property type="evidence" value="ECO:0007669"/>
    <property type="project" value="InterPro"/>
</dbReference>
<evidence type="ECO:0000256" key="9">
    <source>
        <dbReference type="ARBA" id="ARBA00081863"/>
    </source>
</evidence>
<comment type="similarity">
    <text evidence="2">Belongs to the TFIIF beta subunit family.</text>
</comment>
<evidence type="ECO:0000256" key="1">
    <source>
        <dbReference type="ARBA" id="ARBA00004123"/>
    </source>
</evidence>
<dbReference type="InterPro" id="IPR040504">
    <property type="entry name" value="TFIIF_beta_N"/>
</dbReference>
<dbReference type="InterPro" id="IPR003196">
    <property type="entry name" value="TFIIF_beta"/>
</dbReference>
<dbReference type="Gene3D" id="1.10.10.10">
    <property type="entry name" value="Winged helix-like DNA-binding domain superfamily/Winged helix DNA-binding domain"/>
    <property type="match status" value="1"/>
</dbReference>
<proteinExistence type="inferred from homology"/>
<evidence type="ECO:0000256" key="7">
    <source>
        <dbReference type="ARBA" id="ARBA00023242"/>
    </source>
</evidence>
<keyword evidence="6" id="KW-0804">Transcription</keyword>
<dbReference type="GO" id="GO:0003743">
    <property type="term" value="F:translation initiation factor activity"/>
    <property type="evidence" value="ECO:0007669"/>
    <property type="project" value="UniProtKB-KW"/>
</dbReference>
<dbReference type="InterPro" id="IPR011039">
    <property type="entry name" value="TFIIF_interaction"/>
</dbReference>
<feature type="region of interest" description="Disordered" evidence="10">
    <location>
        <begin position="122"/>
        <end position="148"/>
    </location>
</feature>
<dbReference type="EMBL" id="NDIQ01000022">
    <property type="protein sequence ID" value="PRT55825.1"/>
    <property type="molecule type" value="Genomic_DNA"/>
</dbReference>
<feature type="region of interest" description="Disordered" evidence="10">
    <location>
        <begin position="1"/>
        <end position="33"/>
    </location>
</feature>
<accession>A0A2T0FLG9</accession>
<keyword evidence="7" id="KW-0539">Nucleus</keyword>
<evidence type="ECO:0000259" key="11">
    <source>
        <dbReference type="Pfam" id="PF02270"/>
    </source>
</evidence>
<dbReference type="RefSeq" id="XP_024665770.1">
    <property type="nucleotide sequence ID" value="XM_024810002.1"/>
</dbReference>
<dbReference type="Pfam" id="PF02270">
    <property type="entry name" value="TFIIF_beta"/>
    <property type="match status" value="1"/>
</dbReference>
<dbReference type="GeneID" id="36517193"/>
<dbReference type="InterPro" id="IPR040450">
    <property type="entry name" value="TFIIF_beta_HTH"/>
</dbReference>
<sequence length="347" mass="40010">MMKEEPQSPGFEDDVSLSPASVKGEEFEDDDKYEDSLDLDTTQAHSNVWMVRMPRFLLEQWKDVDYFGGRELGKVRIKRQQDDKQWKVRLTLNDSERTHDLPHDYDLTLVQQVVQNTYVFKEQDLPQSSGRTGSAEANSSNPQDRDANYDKYQPVIRHLPKRTALVGQACHECVVTPDFRDPNYSNVVKRRKIMEQPDSERQVTLLNDTAGVGGVKYGATLRQQRNVWLKAQNKRDMLRQGDGKAIRIPKSELLDKLFGLFEETEYWTLKGLRERTRQPEAYLKEVLDTIAILNKKGPYATKYGLRSDFKQHKGTGIAMQQMLEAGGTLEDPETKEEPSDDDMETIF</sequence>
<dbReference type="Pfam" id="PF17683">
    <property type="entry name" value="TFIIF_beta_N"/>
    <property type="match status" value="1"/>
</dbReference>
<evidence type="ECO:0000313" key="14">
    <source>
        <dbReference type="Proteomes" id="UP000238350"/>
    </source>
</evidence>
<feature type="domain" description="TFIIF beta subunit N-terminal" evidence="12">
    <location>
        <begin position="46"/>
        <end position="177"/>
    </location>
</feature>
<feature type="domain" description="TFIIF beta subunit HTH" evidence="11">
    <location>
        <begin position="246"/>
        <end position="310"/>
    </location>
</feature>
<evidence type="ECO:0000256" key="6">
    <source>
        <dbReference type="ARBA" id="ARBA00023163"/>
    </source>
</evidence>
<dbReference type="PANTHER" id="PTHR10445:SF0">
    <property type="entry name" value="GENERAL TRANSCRIPTION FACTOR IIF SUBUNIT 2"/>
    <property type="match status" value="1"/>
</dbReference>
<gene>
    <name evidence="13" type="ORF">B9G98_03445</name>
</gene>
<dbReference type="SUPFAM" id="SSF50916">
    <property type="entry name" value="Rap30/74 interaction domains"/>
    <property type="match status" value="1"/>
</dbReference>
<organism evidence="13 14">
    <name type="scientific">Wickerhamiella sorbophila</name>
    <dbReference type="NCBI Taxonomy" id="45607"/>
    <lineage>
        <taxon>Eukaryota</taxon>
        <taxon>Fungi</taxon>
        <taxon>Dikarya</taxon>
        <taxon>Ascomycota</taxon>
        <taxon>Saccharomycotina</taxon>
        <taxon>Dipodascomycetes</taxon>
        <taxon>Dipodascales</taxon>
        <taxon>Trichomonascaceae</taxon>
        <taxon>Wickerhamiella</taxon>
    </lineage>
</organism>
<dbReference type="CDD" id="cd07980">
    <property type="entry name" value="TFIIF_beta"/>
    <property type="match status" value="1"/>
</dbReference>
<dbReference type="InterPro" id="IPR036388">
    <property type="entry name" value="WH-like_DNA-bd_sf"/>
</dbReference>
<protein>
    <recommendedName>
        <fullName evidence="3">Transcription initiation factor IIF subunit beta</fullName>
    </recommendedName>
    <alternativeName>
        <fullName evidence="9">TFIIF medium subunit</fullName>
    </alternativeName>
    <alternativeName>
        <fullName evidence="8">TFIIF-beta</fullName>
    </alternativeName>
</protein>
<dbReference type="SUPFAM" id="SSF46785">
    <property type="entry name" value="Winged helix' DNA-binding domain"/>
    <property type="match status" value="1"/>
</dbReference>
<keyword evidence="13" id="KW-0648">Protein biosynthesis</keyword>
<dbReference type="STRING" id="45607.A0A2T0FLG9"/>
<keyword evidence="13" id="KW-0396">Initiation factor</keyword>
<evidence type="ECO:0000256" key="3">
    <source>
        <dbReference type="ARBA" id="ARBA00021453"/>
    </source>
</evidence>
<evidence type="ECO:0000256" key="8">
    <source>
        <dbReference type="ARBA" id="ARBA00081473"/>
    </source>
</evidence>